<keyword evidence="7" id="KW-1185">Reference proteome</keyword>
<evidence type="ECO:0000256" key="1">
    <source>
        <dbReference type="ARBA" id="ARBA00004141"/>
    </source>
</evidence>
<feature type="transmembrane region" description="Helical" evidence="5">
    <location>
        <begin position="319"/>
        <end position="341"/>
    </location>
</feature>
<dbReference type="InterPro" id="IPR004995">
    <property type="entry name" value="Spore_Ger"/>
</dbReference>
<comment type="subcellular location">
    <subcellularLocation>
        <location evidence="4">Cell membrane</location>
    </subcellularLocation>
    <subcellularLocation>
        <location evidence="1">Membrane</location>
        <topology evidence="1">Multi-pass membrane protein</topology>
    </subcellularLocation>
</comment>
<organism evidence="6 7">
    <name type="scientific">Aquibacillus rhizosphaerae</name>
    <dbReference type="NCBI Taxonomy" id="3051431"/>
    <lineage>
        <taxon>Bacteria</taxon>
        <taxon>Bacillati</taxon>
        <taxon>Bacillota</taxon>
        <taxon>Bacilli</taxon>
        <taxon>Bacillales</taxon>
        <taxon>Bacillaceae</taxon>
        <taxon>Aquibacillus</taxon>
    </lineage>
</organism>
<evidence type="ECO:0000256" key="4">
    <source>
        <dbReference type="PIRNR" id="PIRNR005690"/>
    </source>
</evidence>
<feature type="transmembrane region" description="Helical" evidence="5">
    <location>
        <begin position="441"/>
        <end position="467"/>
    </location>
</feature>
<comment type="caution">
    <text evidence="6">The sequence shown here is derived from an EMBL/GenBank/DDBJ whole genome shotgun (WGS) entry which is preliminary data.</text>
</comment>
<evidence type="ECO:0000313" key="6">
    <source>
        <dbReference type="EMBL" id="MDL4840581.1"/>
    </source>
</evidence>
<dbReference type="RefSeq" id="WP_285931660.1">
    <property type="nucleotide sequence ID" value="NZ_JASTZU010000031.1"/>
</dbReference>
<dbReference type="Pfam" id="PF03323">
    <property type="entry name" value="GerA"/>
    <property type="match status" value="1"/>
</dbReference>
<name>A0ABT7L3Y3_9BACI</name>
<dbReference type="InterPro" id="IPR050768">
    <property type="entry name" value="UPF0353/GerABKA_families"/>
</dbReference>
<dbReference type="Proteomes" id="UP001235343">
    <property type="component" value="Unassembled WGS sequence"/>
</dbReference>
<protein>
    <submittedName>
        <fullName evidence="6">Spore germination protein</fullName>
    </submittedName>
</protein>
<evidence type="ECO:0000256" key="5">
    <source>
        <dbReference type="SAM" id="Phobius"/>
    </source>
</evidence>
<sequence>MVKLSKLIKGNKNKRKAVENISSEHDKKLDKTLKENLAAIKATVGNSYDIVIREINIGSNTSIKAAVLYTDGLVDKNIVNDFIMHTLMIDIREAKTGQVISNENELFALIKNSSLTSVEVNEVTTYKAIFEQLLSGDTIVLLDGFSKGFGIGSRGWQDRGVQEPSSQQVVRGPKDAFSETLKTNTALIRRRIKDPDLWMETQKIGKRTNTDVAIAYINGIVSEEIVKEVKQRLNKIDIDAILESGYIEELIQDETYTPFPVMYNSERPDSICAGLLEGKVAILVDGTPFVLLVPALFIDFFQSSEDYYQRSDISSAIRLLRFFCFFLALVTPSAYIALTTFHQEMIPTELLISIAAQREGVPFPALVEALIMEVTFEILREAGIRLPRAVGSAISIVGTLILGQAAVEAGIVSSTMVIVVSLTAISSFVSPTYNMAISVRMLRFIFIILAGTFGLFGIILGLIIMVLHLTSLRSFGIPYLSPMAPLSISDQKDALIRMPLWMQNRRPKLINQNDKQRANTEEPRPTR</sequence>
<dbReference type="PIRSF" id="PIRSF005690">
    <property type="entry name" value="GerBA"/>
    <property type="match status" value="1"/>
</dbReference>
<keyword evidence="5" id="KW-0812">Transmembrane</keyword>
<gene>
    <name evidence="6" type="ORF">QQS35_08995</name>
</gene>
<evidence type="ECO:0000256" key="3">
    <source>
        <dbReference type="ARBA" id="ARBA00023136"/>
    </source>
</evidence>
<proteinExistence type="inferred from homology"/>
<keyword evidence="3 4" id="KW-0472">Membrane</keyword>
<keyword evidence="5" id="KW-1133">Transmembrane helix</keyword>
<dbReference type="EMBL" id="JASTZU010000031">
    <property type="protein sequence ID" value="MDL4840581.1"/>
    <property type="molecule type" value="Genomic_DNA"/>
</dbReference>
<feature type="transmembrane region" description="Helical" evidence="5">
    <location>
        <begin position="411"/>
        <end position="429"/>
    </location>
</feature>
<dbReference type="PANTHER" id="PTHR22550:SF5">
    <property type="entry name" value="LEUCINE ZIPPER PROTEIN 4"/>
    <property type="match status" value="1"/>
</dbReference>
<feature type="transmembrane region" description="Helical" evidence="5">
    <location>
        <begin position="280"/>
        <end position="298"/>
    </location>
</feature>
<evidence type="ECO:0000313" key="7">
    <source>
        <dbReference type="Proteomes" id="UP001235343"/>
    </source>
</evidence>
<reference evidence="6 7" key="1">
    <citation type="submission" date="2023-06" db="EMBL/GenBank/DDBJ databases">
        <title>Aquibacillus rhizosphaerae LR5S19.</title>
        <authorList>
            <person name="Sun J.-Q."/>
        </authorList>
    </citation>
    <scope>NUCLEOTIDE SEQUENCE [LARGE SCALE GENOMIC DNA]</scope>
    <source>
        <strain evidence="6 7">LR5S19</strain>
    </source>
</reference>
<comment type="similarity">
    <text evidence="2 4">Belongs to the GerABKA family.</text>
</comment>
<dbReference type="PANTHER" id="PTHR22550">
    <property type="entry name" value="SPORE GERMINATION PROTEIN"/>
    <property type="match status" value="1"/>
</dbReference>
<accession>A0ABT7L3Y3</accession>
<evidence type="ECO:0000256" key="2">
    <source>
        <dbReference type="ARBA" id="ARBA00005278"/>
    </source>
</evidence>